<dbReference type="OrthoDB" id="9804819at2"/>
<dbReference type="PANTHER" id="PTHR43335">
    <property type="entry name" value="ABC TRANSPORTER, ATP-BINDING PROTEIN"/>
    <property type="match status" value="1"/>
</dbReference>
<dbReference type="Proteomes" id="UP000094463">
    <property type="component" value="Chromosome"/>
</dbReference>
<dbReference type="PANTHER" id="PTHR43335:SF11">
    <property type="entry name" value="ABC TRANSPORTER RELATED"/>
    <property type="match status" value="1"/>
</dbReference>
<dbReference type="InterPro" id="IPR003439">
    <property type="entry name" value="ABC_transporter-like_ATP-bd"/>
</dbReference>
<dbReference type="InterPro" id="IPR025302">
    <property type="entry name" value="DrrA1/2-like_C"/>
</dbReference>
<dbReference type="EMBL" id="CP012502">
    <property type="protein sequence ID" value="AOM83593.1"/>
    <property type="molecule type" value="Genomic_DNA"/>
</dbReference>
<evidence type="ECO:0000313" key="6">
    <source>
        <dbReference type="EMBL" id="AOM83593.1"/>
    </source>
</evidence>
<dbReference type="Pfam" id="PF13732">
    <property type="entry name" value="DrrA1-3_C"/>
    <property type="match status" value="1"/>
</dbReference>
<keyword evidence="4 6" id="KW-0067">ATP-binding</keyword>
<dbReference type="GO" id="GO:0016887">
    <property type="term" value="F:ATP hydrolysis activity"/>
    <property type="evidence" value="ECO:0007669"/>
    <property type="project" value="InterPro"/>
</dbReference>
<dbReference type="InterPro" id="IPR017871">
    <property type="entry name" value="ABC_transporter-like_CS"/>
</dbReference>
<feature type="domain" description="ABC transporter" evidence="5">
    <location>
        <begin position="4"/>
        <end position="229"/>
    </location>
</feature>
<dbReference type="RefSeq" id="WP_069365560.1">
    <property type="nucleotide sequence ID" value="NZ_CP012502.1"/>
</dbReference>
<dbReference type="GO" id="GO:0005524">
    <property type="term" value="F:ATP binding"/>
    <property type="evidence" value="ECO:0007669"/>
    <property type="project" value="UniProtKB-KW"/>
</dbReference>
<organism evidence="6 7">
    <name type="scientific">Salisediminibacterium beveridgei</name>
    <dbReference type="NCBI Taxonomy" id="632773"/>
    <lineage>
        <taxon>Bacteria</taxon>
        <taxon>Bacillati</taxon>
        <taxon>Bacillota</taxon>
        <taxon>Bacilli</taxon>
        <taxon>Bacillales</taxon>
        <taxon>Bacillaceae</taxon>
        <taxon>Salisediminibacterium</taxon>
    </lineage>
</organism>
<proteinExistence type="inferred from homology"/>
<dbReference type="AlphaFoldDB" id="A0A1D7QX54"/>
<sequence>MTLLTVDQLTKRFGSLTAVDQVSFSVEEGVCAALLGPNGAGKTTALNMITGLSKPTGGTITLDPALKGDRRRHLGYLPQHPTFFNWMSAREYLWFSGELAGLSKNESRERTTDLLEKVGLSDAAKKRIGGFSGGMKQRLGIAQALIHKPALIILDEPVSALDPFGRREVLDLMQELKRETSILFSTHVLNDAEQVSDDVFMMKAGKLVMAGSLTEVHASFERPVIHLATAKPVGDWLHSVRQAPWVMGVEASELAVTLDVTDIAEARDALLSDKALRKLELTRFEVGKKSLEDVFVEVMQS</sequence>
<name>A0A1D7QX54_9BACI</name>
<dbReference type="SUPFAM" id="SSF52540">
    <property type="entry name" value="P-loop containing nucleoside triphosphate hydrolases"/>
    <property type="match status" value="1"/>
</dbReference>
<dbReference type="Pfam" id="PF00005">
    <property type="entry name" value="ABC_tran"/>
    <property type="match status" value="1"/>
</dbReference>
<evidence type="ECO:0000256" key="2">
    <source>
        <dbReference type="ARBA" id="ARBA00022448"/>
    </source>
</evidence>
<dbReference type="CDD" id="cd03230">
    <property type="entry name" value="ABC_DR_subfamily_A"/>
    <property type="match status" value="1"/>
</dbReference>
<evidence type="ECO:0000259" key="5">
    <source>
        <dbReference type="PROSITE" id="PS50893"/>
    </source>
</evidence>
<keyword evidence="7" id="KW-1185">Reference proteome</keyword>
<dbReference type="SMART" id="SM00382">
    <property type="entry name" value="AAA"/>
    <property type="match status" value="1"/>
</dbReference>
<dbReference type="InterPro" id="IPR003593">
    <property type="entry name" value="AAA+_ATPase"/>
</dbReference>
<evidence type="ECO:0000256" key="3">
    <source>
        <dbReference type="ARBA" id="ARBA00022741"/>
    </source>
</evidence>
<dbReference type="PROSITE" id="PS00211">
    <property type="entry name" value="ABC_TRANSPORTER_1"/>
    <property type="match status" value="1"/>
</dbReference>
<dbReference type="InterPro" id="IPR027417">
    <property type="entry name" value="P-loop_NTPase"/>
</dbReference>
<dbReference type="PATRIC" id="fig|632773.3.peg.2354"/>
<dbReference type="Gene3D" id="3.40.50.300">
    <property type="entry name" value="P-loop containing nucleotide triphosphate hydrolases"/>
    <property type="match status" value="1"/>
</dbReference>
<keyword evidence="3" id="KW-0547">Nucleotide-binding</keyword>
<reference evidence="6 7" key="1">
    <citation type="submission" date="2015-08" db="EMBL/GenBank/DDBJ databases">
        <title>The complete genome sequence of Bacillus beveridgei MLTeJB.</title>
        <authorList>
            <person name="Hanson T.E."/>
            <person name="Mesa C."/>
            <person name="Basesman S.M."/>
            <person name="Oremland R.S."/>
        </authorList>
    </citation>
    <scope>NUCLEOTIDE SEQUENCE [LARGE SCALE GENOMIC DNA]</scope>
    <source>
        <strain evidence="6 7">MLTeJB</strain>
    </source>
</reference>
<dbReference type="PROSITE" id="PS50893">
    <property type="entry name" value="ABC_TRANSPORTER_2"/>
    <property type="match status" value="1"/>
</dbReference>
<protein>
    <submittedName>
        <fullName evidence="6">ABC transporter, ATP-binding protein</fullName>
    </submittedName>
</protein>
<gene>
    <name evidence="6" type="ORF">BBEV_2235</name>
</gene>
<evidence type="ECO:0000256" key="1">
    <source>
        <dbReference type="ARBA" id="ARBA00005417"/>
    </source>
</evidence>
<accession>A0A1D7QX54</accession>
<comment type="similarity">
    <text evidence="1">Belongs to the ABC transporter superfamily.</text>
</comment>
<dbReference type="STRING" id="632773.BBEV_2235"/>
<evidence type="ECO:0000313" key="7">
    <source>
        <dbReference type="Proteomes" id="UP000094463"/>
    </source>
</evidence>
<dbReference type="KEGG" id="bbev:BBEV_2235"/>
<evidence type="ECO:0000256" key="4">
    <source>
        <dbReference type="ARBA" id="ARBA00022840"/>
    </source>
</evidence>
<keyword evidence="2" id="KW-0813">Transport</keyword>